<evidence type="ECO:0000313" key="1">
    <source>
        <dbReference type="EMBL" id="KAH3851572.1"/>
    </source>
</evidence>
<reference evidence="1" key="2">
    <citation type="submission" date="2020-11" db="EMBL/GenBank/DDBJ databases">
        <authorList>
            <person name="McCartney M.A."/>
            <person name="Auch B."/>
            <person name="Kono T."/>
            <person name="Mallez S."/>
            <person name="Becker A."/>
            <person name="Gohl D.M."/>
            <person name="Silverstein K.A.T."/>
            <person name="Koren S."/>
            <person name="Bechman K.B."/>
            <person name="Herman A."/>
            <person name="Abrahante J.E."/>
            <person name="Garbe J."/>
        </authorList>
    </citation>
    <scope>NUCLEOTIDE SEQUENCE</scope>
    <source>
        <strain evidence="1">Duluth1</strain>
        <tissue evidence="1">Whole animal</tissue>
    </source>
</reference>
<proteinExistence type="predicted"/>
<reference evidence="1" key="1">
    <citation type="journal article" date="2019" name="bioRxiv">
        <title>The Genome of the Zebra Mussel, Dreissena polymorpha: A Resource for Invasive Species Research.</title>
        <authorList>
            <person name="McCartney M.A."/>
            <person name="Auch B."/>
            <person name="Kono T."/>
            <person name="Mallez S."/>
            <person name="Zhang Y."/>
            <person name="Obille A."/>
            <person name="Becker A."/>
            <person name="Abrahante J.E."/>
            <person name="Garbe J."/>
            <person name="Badalamenti J.P."/>
            <person name="Herman A."/>
            <person name="Mangelson H."/>
            <person name="Liachko I."/>
            <person name="Sullivan S."/>
            <person name="Sone E.D."/>
            <person name="Koren S."/>
            <person name="Silverstein K.A.T."/>
            <person name="Beckman K.B."/>
            <person name="Gohl D.M."/>
        </authorList>
    </citation>
    <scope>NUCLEOTIDE SEQUENCE</scope>
    <source>
        <strain evidence="1">Duluth1</strain>
        <tissue evidence="1">Whole animal</tissue>
    </source>
</reference>
<dbReference type="AlphaFoldDB" id="A0A9D4L428"/>
<dbReference type="Proteomes" id="UP000828390">
    <property type="component" value="Unassembled WGS sequence"/>
</dbReference>
<sequence>MFAVGQGQVAGLIGPVGVLAHVALTATVSLEVSATLALTMSLEVPVAVAPSAVPVTAPARIEPTPTTPSGPLVEVPRCGCADRVLEGTRRCCTVCFFQ</sequence>
<evidence type="ECO:0000313" key="2">
    <source>
        <dbReference type="Proteomes" id="UP000828390"/>
    </source>
</evidence>
<protein>
    <submittedName>
        <fullName evidence="1">Uncharacterized protein</fullName>
    </submittedName>
</protein>
<comment type="caution">
    <text evidence="1">The sequence shown here is derived from an EMBL/GenBank/DDBJ whole genome shotgun (WGS) entry which is preliminary data.</text>
</comment>
<accession>A0A9D4L428</accession>
<gene>
    <name evidence="1" type="ORF">DPMN_094054</name>
</gene>
<organism evidence="1 2">
    <name type="scientific">Dreissena polymorpha</name>
    <name type="common">Zebra mussel</name>
    <name type="synonym">Mytilus polymorpha</name>
    <dbReference type="NCBI Taxonomy" id="45954"/>
    <lineage>
        <taxon>Eukaryota</taxon>
        <taxon>Metazoa</taxon>
        <taxon>Spiralia</taxon>
        <taxon>Lophotrochozoa</taxon>
        <taxon>Mollusca</taxon>
        <taxon>Bivalvia</taxon>
        <taxon>Autobranchia</taxon>
        <taxon>Heteroconchia</taxon>
        <taxon>Euheterodonta</taxon>
        <taxon>Imparidentia</taxon>
        <taxon>Neoheterodontei</taxon>
        <taxon>Myida</taxon>
        <taxon>Dreissenoidea</taxon>
        <taxon>Dreissenidae</taxon>
        <taxon>Dreissena</taxon>
    </lineage>
</organism>
<keyword evidence="2" id="KW-1185">Reference proteome</keyword>
<dbReference type="EMBL" id="JAIWYP010000003">
    <property type="protein sequence ID" value="KAH3851572.1"/>
    <property type="molecule type" value="Genomic_DNA"/>
</dbReference>
<name>A0A9D4L428_DREPO</name>